<protein>
    <recommendedName>
        <fullName evidence="7">DNA-directed RNA polymerase III subunit RPC4</fullName>
    </recommendedName>
</protein>
<feature type="region of interest" description="Disordered" evidence="5">
    <location>
        <begin position="1"/>
        <end position="119"/>
    </location>
</feature>
<reference evidence="6" key="1">
    <citation type="submission" date="2015-09" db="EMBL/GenBank/DDBJ databases">
        <title>De novo assembly of Pectinophora gossypiella (Pink Bollworm) gut transcriptome.</title>
        <authorList>
            <person name="Tassone E.E."/>
        </authorList>
    </citation>
    <scope>NUCLEOTIDE SEQUENCE</scope>
</reference>
<evidence type="ECO:0000256" key="4">
    <source>
        <dbReference type="ARBA" id="ARBA00023242"/>
    </source>
</evidence>
<organism evidence="6">
    <name type="scientific">Pectinophora gossypiella</name>
    <name type="common">Cotton pink bollworm</name>
    <name type="synonym">Depressaria gossypiella</name>
    <dbReference type="NCBI Taxonomy" id="13191"/>
    <lineage>
        <taxon>Eukaryota</taxon>
        <taxon>Metazoa</taxon>
        <taxon>Ecdysozoa</taxon>
        <taxon>Arthropoda</taxon>
        <taxon>Hexapoda</taxon>
        <taxon>Insecta</taxon>
        <taxon>Pterygota</taxon>
        <taxon>Neoptera</taxon>
        <taxon>Endopterygota</taxon>
        <taxon>Lepidoptera</taxon>
        <taxon>Glossata</taxon>
        <taxon>Ditrysia</taxon>
        <taxon>Gelechioidea</taxon>
        <taxon>Gelechiidae</taxon>
        <taxon>Apatetrinae</taxon>
        <taxon>Pectinophora</taxon>
    </lineage>
</organism>
<evidence type="ECO:0000313" key="6">
    <source>
        <dbReference type="EMBL" id="JAT89071.1"/>
    </source>
</evidence>
<evidence type="ECO:0000256" key="3">
    <source>
        <dbReference type="ARBA" id="ARBA00023163"/>
    </source>
</evidence>
<accession>A0A1E1WQH3</accession>
<feature type="region of interest" description="Disordered" evidence="5">
    <location>
        <begin position="234"/>
        <end position="274"/>
    </location>
</feature>
<dbReference type="OrthoDB" id="5836119at2759"/>
<evidence type="ECO:0008006" key="7">
    <source>
        <dbReference type="Google" id="ProtNLM"/>
    </source>
</evidence>
<dbReference type="GO" id="GO:0042797">
    <property type="term" value="P:tRNA transcription by RNA polymerase III"/>
    <property type="evidence" value="ECO:0007669"/>
    <property type="project" value="TreeGrafter"/>
</dbReference>
<sequence>MSNPEENASRTKSAAIDPMARLATFKPPRDYTLGGPKPNKKIFTPNLNVSRNKSKGLSTTKEQKKEDKSKRDRKNDRNGNLWNKNIVKSDGVFSEGMGSAARHSFRGSQSRNAESATSVLKKPTIRVKDVIKIDKELEEQKIKAAVSRGTLPNDDSENFKDVFDKNAPVKLPMENTIHSYKLGKANKHVTIKTEPEEPAIQNETKPMPSIKKEVYEDTNLVDLLNSTEPKLLLVQLPDTLPGRSAETEESSSDRKPNEQQCPPAKPDEESKPENKCNLKQLEEGKIGKLLVHRSGKVTLMLGNTSFEVSLGTKPAFHQEVVSMAADEASRSASIVSLGPVQHKLNIVPDWETMFANVP</sequence>
<gene>
    <name evidence="6" type="ORF">g.18833</name>
</gene>
<evidence type="ECO:0000256" key="1">
    <source>
        <dbReference type="ARBA" id="ARBA00004123"/>
    </source>
</evidence>
<proteinExistence type="predicted"/>
<dbReference type="EMBL" id="GDQN01001983">
    <property type="protein sequence ID" value="JAT89071.1"/>
    <property type="molecule type" value="Transcribed_RNA"/>
</dbReference>
<dbReference type="Pfam" id="PF05132">
    <property type="entry name" value="RNA_pol_Rpc4"/>
    <property type="match status" value="1"/>
</dbReference>
<name>A0A1E1WQH3_PECGO</name>
<dbReference type="InterPro" id="IPR007811">
    <property type="entry name" value="RPC4"/>
</dbReference>
<dbReference type="GO" id="GO:0003677">
    <property type="term" value="F:DNA binding"/>
    <property type="evidence" value="ECO:0007669"/>
    <property type="project" value="InterPro"/>
</dbReference>
<dbReference type="GO" id="GO:0005666">
    <property type="term" value="C:RNA polymerase III complex"/>
    <property type="evidence" value="ECO:0007669"/>
    <property type="project" value="InterPro"/>
</dbReference>
<dbReference type="AlphaFoldDB" id="A0A1E1WQH3"/>
<keyword evidence="2" id="KW-0240">DNA-directed RNA polymerase</keyword>
<dbReference type="PANTHER" id="PTHR13408:SF0">
    <property type="entry name" value="DNA-DIRECTED RNA POLYMERASE III SUBUNIT RPC4"/>
    <property type="match status" value="1"/>
</dbReference>
<keyword evidence="4" id="KW-0539">Nucleus</keyword>
<evidence type="ECO:0000256" key="2">
    <source>
        <dbReference type="ARBA" id="ARBA00022478"/>
    </source>
</evidence>
<evidence type="ECO:0000256" key="5">
    <source>
        <dbReference type="SAM" id="MobiDB-lite"/>
    </source>
</evidence>
<comment type="subcellular location">
    <subcellularLocation>
        <location evidence="1">Nucleus</location>
    </subcellularLocation>
</comment>
<feature type="compositionally biased region" description="Polar residues" evidence="5">
    <location>
        <begin position="106"/>
        <end position="118"/>
    </location>
</feature>
<feature type="compositionally biased region" description="Polar residues" evidence="5">
    <location>
        <begin position="1"/>
        <end position="12"/>
    </location>
</feature>
<dbReference type="PANTHER" id="PTHR13408">
    <property type="entry name" value="DNA-DIRECTED RNA POLYMERASE III"/>
    <property type="match status" value="1"/>
</dbReference>
<feature type="compositionally biased region" description="Basic and acidic residues" evidence="5">
    <location>
        <begin position="61"/>
        <end position="77"/>
    </location>
</feature>
<keyword evidence="3" id="KW-0804">Transcription</keyword>
<feature type="compositionally biased region" description="Basic and acidic residues" evidence="5">
    <location>
        <begin position="265"/>
        <end position="274"/>
    </location>
</feature>
<feature type="compositionally biased region" description="Polar residues" evidence="5">
    <location>
        <begin position="45"/>
        <end position="60"/>
    </location>
</feature>